<dbReference type="SUPFAM" id="SSF57414">
    <property type="entry name" value="Hairpin loop containing domain-like"/>
    <property type="match status" value="2"/>
</dbReference>
<dbReference type="SMART" id="SM00223">
    <property type="entry name" value="APPLE"/>
    <property type="match status" value="2"/>
</dbReference>
<sequence length="202" mass="22200">MNSFFILAVLVSVFDGYLSSILTCRYESNVEYVGCRIGGAYYVSAGQCCYMCTKDPLCKAWTYDKRQNYCVLRGSSQYRRYRCGQMSGYKGTYDSMPPFVTETTPVPSATTPVSGTTAVSGTTTAKASSCIIEFNSNYPGNDIGGSYNVDSIDECCNLCGSNPSCFSFAYLESSKYCFFKGQTNPDQREDYDGITSGVVTIR</sequence>
<feature type="chain" id="PRO_5018011873" evidence="3">
    <location>
        <begin position="20"/>
        <end position="202"/>
    </location>
</feature>
<proteinExistence type="predicted"/>
<keyword evidence="1" id="KW-0677">Repeat</keyword>
<evidence type="ECO:0000256" key="1">
    <source>
        <dbReference type="ARBA" id="ARBA00022737"/>
    </source>
</evidence>
<evidence type="ECO:0000256" key="2">
    <source>
        <dbReference type="ARBA" id="ARBA00023157"/>
    </source>
</evidence>
<organism evidence="5 6">
    <name type="scientific">Brachionus plicatilis</name>
    <name type="common">Marine rotifer</name>
    <name type="synonym">Brachionus muelleri</name>
    <dbReference type="NCBI Taxonomy" id="10195"/>
    <lineage>
        <taxon>Eukaryota</taxon>
        <taxon>Metazoa</taxon>
        <taxon>Spiralia</taxon>
        <taxon>Gnathifera</taxon>
        <taxon>Rotifera</taxon>
        <taxon>Eurotatoria</taxon>
        <taxon>Monogononta</taxon>
        <taxon>Pseudotrocha</taxon>
        <taxon>Ploima</taxon>
        <taxon>Brachionidae</taxon>
        <taxon>Brachionus</taxon>
    </lineage>
</organism>
<dbReference type="GO" id="GO:0006508">
    <property type="term" value="P:proteolysis"/>
    <property type="evidence" value="ECO:0007669"/>
    <property type="project" value="InterPro"/>
</dbReference>
<dbReference type="Pfam" id="PF14295">
    <property type="entry name" value="PAN_4"/>
    <property type="match status" value="1"/>
</dbReference>
<feature type="signal peptide" evidence="3">
    <location>
        <begin position="1"/>
        <end position="19"/>
    </location>
</feature>
<dbReference type="InterPro" id="IPR003609">
    <property type="entry name" value="Pan_app"/>
</dbReference>
<evidence type="ECO:0000313" key="5">
    <source>
        <dbReference type="EMBL" id="RNA44534.1"/>
    </source>
</evidence>
<accession>A0A3M7T8X2</accession>
<evidence type="ECO:0000256" key="3">
    <source>
        <dbReference type="SAM" id="SignalP"/>
    </source>
</evidence>
<dbReference type="EMBL" id="REGN01000091">
    <property type="protein sequence ID" value="RNA44534.1"/>
    <property type="molecule type" value="Genomic_DNA"/>
</dbReference>
<dbReference type="Proteomes" id="UP000276133">
    <property type="component" value="Unassembled WGS sequence"/>
</dbReference>
<name>A0A3M7T8X2_BRAPC</name>
<reference evidence="5 6" key="1">
    <citation type="journal article" date="2018" name="Sci. Rep.">
        <title>Genomic signatures of local adaptation to the degree of environmental predictability in rotifers.</title>
        <authorList>
            <person name="Franch-Gras L."/>
            <person name="Hahn C."/>
            <person name="Garcia-Roger E.M."/>
            <person name="Carmona M.J."/>
            <person name="Serra M."/>
            <person name="Gomez A."/>
        </authorList>
    </citation>
    <scope>NUCLEOTIDE SEQUENCE [LARGE SCALE GENOMIC DNA]</scope>
    <source>
        <strain evidence="5">HYR1</strain>
    </source>
</reference>
<dbReference type="GO" id="GO:0005576">
    <property type="term" value="C:extracellular region"/>
    <property type="evidence" value="ECO:0007669"/>
    <property type="project" value="InterPro"/>
</dbReference>
<dbReference type="InterPro" id="IPR000177">
    <property type="entry name" value="Apple"/>
</dbReference>
<dbReference type="OrthoDB" id="10366150at2759"/>
<dbReference type="Pfam" id="PF00024">
    <property type="entry name" value="PAN_1"/>
    <property type="match status" value="1"/>
</dbReference>
<keyword evidence="6" id="KW-1185">Reference proteome</keyword>
<evidence type="ECO:0000259" key="4">
    <source>
        <dbReference type="PROSITE" id="PS50948"/>
    </source>
</evidence>
<evidence type="ECO:0000313" key="6">
    <source>
        <dbReference type="Proteomes" id="UP000276133"/>
    </source>
</evidence>
<dbReference type="Gene3D" id="3.50.4.10">
    <property type="entry name" value="Hepatocyte Growth Factor"/>
    <property type="match status" value="2"/>
</dbReference>
<keyword evidence="2" id="KW-1015">Disulfide bond</keyword>
<protein>
    <submittedName>
        <fullName evidence="5">Coagulation factor XI-like</fullName>
    </submittedName>
</protein>
<gene>
    <name evidence="5" type="ORF">BpHYR1_029768</name>
</gene>
<keyword evidence="3" id="KW-0732">Signal</keyword>
<feature type="domain" description="Apple" evidence="4">
    <location>
        <begin position="130"/>
        <end position="202"/>
    </location>
</feature>
<dbReference type="PROSITE" id="PS50948">
    <property type="entry name" value="PAN"/>
    <property type="match status" value="1"/>
</dbReference>
<comment type="caution">
    <text evidence="5">The sequence shown here is derived from an EMBL/GenBank/DDBJ whole genome shotgun (WGS) entry which is preliminary data.</text>
</comment>
<dbReference type="AlphaFoldDB" id="A0A3M7T8X2"/>